<dbReference type="SUPFAM" id="SSF63992">
    <property type="entry name" value="Dipeptide transport protein"/>
    <property type="match status" value="1"/>
</dbReference>
<name>A0A7V3VS50_9BACT</name>
<proteinExistence type="predicted"/>
<reference evidence="1" key="1">
    <citation type="journal article" date="2020" name="mSystems">
        <title>Genome- and Community-Level Interaction Insights into Carbon Utilization and Element Cycling Functions of Hydrothermarchaeota in Hydrothermal Sediment.</title>
        <authorList>
            <person name="Zhou Z."/>
            <person name="Liu Y."/>
            <person name="Xu W."/>
            <person name="Pan J."/>
            <person name="Luo Z.H."/>
            <person name="Li M."/>
        </authorList>
    </citation>
    <scope>NUCLEOTIDE SEQUENCE [LARGE SCALE GENOMIC DNA]</scope>
    <source>
        <strain evidence="1">SpSt-966</strain>
    </source>
</reference>
<dbReference type="InterPro" id="IPR027476">
    <property type="entry name" value="DppA_N"/>
</dbReference>
<accession>A0A7V3VS50</accession>
<dbReference type="Gene3D" id="3.40.50.10780">
    <property type="entry name" value="Dipeptide transport protein"/>
    <property type="match status" value="1"/>
</dbReference>
<dbReference type="InterPro" id="IPR036177">
    <property type="entry name" value="Peptidase_M55_sf"/>
</dbReference>
<protein>
    <submittedName>
        <fullName evidence="1">Peptidase M55</fullName>
    </submittedName>
</protein>
<feature type="non-terminal residue" evidence="1">
    <location>
        <position position="1"/>
    </location>
</feature>
<gene>
    <name evidence="1" type="ORF">ENX73_01550</name>
</gene>
<dbReference type="InterPro" id="IPR007035">
    <property type="entry name" value="Peptidase_M55"/>
</dbReference>
<dbReference type="Pfam" id="PF04951">
    <property type="entry name" value="Peptidase_M55"/>
    <property type="match status" value="1"/>
</dbReference>
<sequence>MNETLVNAAFAGEFGIPVSLVIGDRALVEELKSTLKETTLIETKIGLSRFSAIMKPKNVVKQEIIEGVKSALQKNKMIMPYRIQAPYKLEIEFNSTEMADESMLIPGVERIDGRTVLYGSTSYASIMKTMLAIVYTARVGTEMGK</sequence>
<comment type="caution">
    <text evidence="1">The sequence shown here is derived from an EMBL/GenBank/DDBJ whole genome shotgun (WGS) entry which is preliminary data.</text>
</comment>
<organism evidence="1">
    <name type="scientific">Mesoaciditoga lauensis</name>
    <dbReference type="NCBI Taxonomy" id="1495039"/>
    <lineage>
        <taxon>Bacteria</taxon>
        <taxon>Thermotogati</taxon>
        <taxon>Thermotogota</taxon>
        <taxon>Thermotogae</taxon>
        <taxon>Mesoaciditogales</taxon>
        <taxon>Mesoaciditogaceae</taxon>
        <taxon>Mesoaciditoga</taxon>
    </lineage>
</organism>
<evidence type="ECO:0000313" key="1">
    <source>
        <dbReference type="EMBL" id="HGE74794.1"/>
    </source>
</evidence>
<dbReference type="AlphaFoldDB" id="A0A7V3VS50"/>
<dbReference type="EMBL" id="DTPE01000068">
    <property type="protein sequence ID" value="HGE74794.1"/>
    <property type="molecule type" value="Genomic_DNA"/>
</dbReference>